<proteinExistence type="predicted"/>
<organism evidence="2 3">
    <name type="scientific">Parelaphostrongylus tenuis</name>
    <name type="common">Meningeal worm</name>
    <dbReference type="NCBI Taxonomy" id="148309"/>
    <lineage>
        <taxon>Eukaryota</taxon>
        <taxon>Metazoa</taxon>
        <taxon>Ecdysozoa</taxon>
        <taxon>Nematoda</taxon>
        <taxon>Chromadorea</taxon>
        <taxon>Rhabditida</taxon>
        <taxon>Rhabditina</taxon>
        <taxon>Rhabditomorpha</taxon>
        <taxon>Strongyloidea</taxon>
        <taxon>Metastrongylidae</taxon>
        <taxon>Parelaphostrongylus</taxon>
    </lineage>
</organism>
<evidence type="ECO:0000313" key="3">
    <source>
        <dbReference type="Proteomes" id="UP001196413"/>
    </source>
</evidence>
<reference evidence="2" key="1">
    <citation type="submission" date="2021-06" db="EMBL/GenBank/DDBJ databases">
        <title>Parelaphostrongylus tenuis whole genome reference sequence.</title>
        <authorList>
            <person name="Garwood T.J."/>
            <person name="Larsen P.A."/>
            <person name="Fountain-Jones N.M."/>
            <person name="Garbe J.R."/>
            <person name="Macchietto M.G."/>
            <person name="Kania S.A."/>
            <person name="Gerhold R.W."/>
            <person name="Richards J.E."/>
            <person name="Wolf T.M."/>
        </authorList>
    </citation>
    <scope>NUCLEOTIDE SEQUENCE</scope>
    <source>
        <strain evidence="2">MNPRO001-30</strain>
        <tissue evidence="2">Meninges</tissue>
    </source>
</reference>
<feature type="compositionally biased region" description="Low complexity" evidence="1">
    <location>
        <begin position="40"/>
        <end position="54"/>
    </location>
</feature>
<sequence length="118" mass="12571">MGNRASFTRSAAGTDHAKETGCKNLNSRSTNEITSSVNGSKMNTSSTEMSNTSSDDLGQRRGFRFSTVSPSETTGTCQSKLLTPLGGQSTPFRFPNKKAENTTDSDDVEGSEGDNYLS</sequence>
<name>A0AAD5LXK7_PARTN</name>
<dbReference type="EMBL" id="JAHQIW010000520">
    <property type="protein sequence ID" value="KAJ1348572.1"/>
    <property type="molecule type" value="Genomic_DNA"/>
</dbReference>
<feature type="compositionally biased region" description="Polar residues" evidence="1">
    <location>
        <begin position="66"/>
        <end position="91"/>
    </location>
</feature>
<dbReference type="Proteomes" id="UP001196413">
    <property type="component" value="Unassembled WGS sequence"/>
</dbReference>
<comment type="caution">
    <text evidence="2">The sequence shown here is derived from an EMBL/GenBank/DDBJ whole genome shotgun (WGS) entry which is preliminary data.</text>
</comment>
<protein>
    <submittedName>
        <fullName evidence="2">Uncharacterized protein</fullName>
    </submittedName>
</protein>
<keyword evidence="3" id="KW-1185">Reference proteome</keyword>
<feature type="compositionally biased region" description="Polar residues" evidence="1">
    <location>
        <begin position="1"/>
        <end position="11"/>
    </location>
</feature>
<evidence type="ECO:0000313" key="2">
    <source>
        <dbReference type="EMBL" id="KAJ1348572.1"/>
    </source>
</evidence>
<feature type="compositionally biased region" description="Polar residues" evidence="1">
    <location>
        <begin position="23"/>
        <end position="39"/>
    </location>
</feature>
<feature type="compositionally biased region" description="Acidic residues" evidence="1">
    <location>
        <begin position="103"/>
        <end position="112"/>
    </location>
</feature>
<accession>A0AAD5LXK7</accession>
<evidence type="ECO:0000256" key="1">
    <source>
        <dbReference type="SAM" id="MobiDB-lite"/>
    </source>
</evidence>
<gene>
    <name evidence="2" type="ORF">KIN20_003904</name>
</gene>
<feature type="region of interest" description="Disordered" evidence="1">
    <location>
        <begin position="1"/>
        <end position="118"/>
    </location>
</feature>
<dbReference type="AlphaFoldDB" id="A0AAD5LXK7"/>